<evidence type="ECO:0000313" key="2">
    <source>
        <dbReference type="EMBL" id="KAF5480807.1"/>
    </source>
</evidence>
<proteinExistence type="predicted"/>
<organism evidence="2 3">
    <name type="scientific">Juglans regia</name>
    <name type="common">English walnut</name>
    <dbReference type="NCBI Taxonomy" id="51240"/>
    <lineage>
        <taxon>Eukaryota</taxon>
        <taxon>Viridiplantae</taxon>
        <taxon>Streptophyta</taxon>
        <taxon>Embryophyta</taxon>
        <taxon>Tracheophyta</taxon>
        <taxon>Spermatophyta</taxon>
        <taxon>Magnoliopsida</taxon>
        <taxon>eudicotyledons</taxon>
        <taxon>Gunneridae</taxon>
        <taxon>Pentapetalae</taxon>
        <taxon>rosids</taxon>
        <taxon>fabids</taxon>
        <taxon>Fagales</taxon>
        <taxon>Juglandaceae</taxon>
        <taxon>Juglans</taxon>
    </lineage>
</organism>
<reference evidence="2" key="2">
    <citation type="submission" date="2020-03" db="EMBL/GenBank/DDBJ databases">
        <title>Walnut 2.0.</title>
        <authorList>
            <person name="Marrano A."/>
            <person name="Britton M."/>
            <person name="Zimin A.V."/>
            <person name="Zaini P.A."/>
            <person name="Workman R."/>
            <person name="Puiu D."/>
            <person name="Bianco L."/>
            <person name="Allen B.J."/>
            <person name="Troggio M."/>
            <person name="Leslie C.A."/>
            <person name="Timp W."/>
            <person name="Dendekar A."/>
            <person name="Salzberg S.L."/>
            <person name="Neale D.B."/>
        </authorList>
    </citation>
    <scope>NUCLEOTIDE SEQUENCE</scope>
    <source>
        <tissue evidence="2">Leaves</tissue>
    </source>
</reference>
<protein>
    <submittedName>
        <fullName evidence="2">Uncharacterized protein</fullName>
    </submittedName>
</protein>
<feature type="region of interest" description="Disordered" evidence="1">
    <location>
        <begin position="185"/>
        <end position="221"/>
    </location>
</feature>
<name>A0A833YC89_JUGRE</name>
<reference evidence="2" key="1">
    <citation type="submission" date="2015-10" db="EMBL/GenBank/DDBJ databases">
        <authorList>
            <person name="Martinez-Garcia P.J."/>
            <person name="Crepeau M.W."/>
            <person name="Puiu D."/>
            <person name="Gonzalez-Ibeas D."/>
            <person name="Whalen J."/>
            <person name="Stevens K."/>
            <person name="Paul R."/>
            <person name="Butterfield T."/>
            <person name="Britton M."/>
            <person name="Reagan R."/>
            <person name="Chakraborty S."/>
            <person name="Walawage S.L."/>
            <person name="Vasquez-Gross H.A."/>
            <person name="Cardeno C."/>
            <person name="Famula R."/>
            <person name="Pratt K."/>
            <person name="Kuruganti S."/>
            <person name="Aradhya M.K."/>
            <person name="Leslie C.A."/>
            <person name="Dandekar A.M."/>
            <person name="Salzberg S.L."/>
            <person name="Wegrzyn J.L."/>
            <person name="Langley C.H."/>
            <person name="Neale D.B."/>
        </authorList>
    </citation>
    <scope>NUCLEOTIDE SEQUENCE</scope>
    <source>
        <tissue evidence="2">Leaves</tissue>
    </source>
</reference>
<dbReference type="Gramene" id="Jr01_16420_p2">
    <property type="protein sequence ID" value="cds.Jr01_16420_p2"/>
    <property type="gene ID" value="Jr01_16420"/>
</dbReference>
<dbReference type="Proteomes" id="UP000619265">
    <property type="component" value="Unassembled WGS sequence"/>
</dbReference>
<dbReference type="AlphaFoldDB" id="A0A833YC89"/>
<comment type="caution">
    <text evidence="2">The sequence shown here is derived from an EMBL/GenBank/DDBJ whole genome shotgun (WGS) entry which is preliminary data.</text>
</comment>
<evidence type="ECO:0000256" key="1">
    <source>
        <dbReference type="SAM" id="MobiDB-lite"/>
    </source>
</evidence>
<dbReference type="EMBL" id="LIHL02000001">
    <property type="protein sequence ID" value="KAF5480807.1"/>
    <property type="molecule type" value="Genomic_DNA"/>
</dbReference>
<evidence type="ECO:0000313" key="3">
    <source>
        <dbReference type="Proteomes" id="UP000619265"/>
    </source>
</evidence>
<sequence length="236" mass="25852">MIRYYVEANIADVRIRTREYGDVVNRENRHVVEANEFAVLDLHRERQDVKAVVAEPKHGVPEHQAHDSGLSCGIDLVRHRALRMERERERGHPLDVARERRERSDEALKAVNHHQAVVEKIRLSDLHSSDEDLGSGGEAAILGPFGGDGDASAWAQRLDPGTESKLPEIVDREDARNNVFSEEVRDGARDTGTEGGIGGSEESVGTGPGHGGGGGRKRGCGCGELVEAEMGEDRRE</sequence>
<gene>
    <name evidence="2" type="ORF">F2P56_001520</name>
</gene>
<accession>A0A833YC89</accession>